<feature type="chain" id="PRO_5019267583" evidence="1">
    <location>
        <begin position="18"/>
        <end position="83"/>
    </location>
</feature>
<protein>
    <submittedName>
        <fullName evidence="2">Putative glycoside hydrolase deacetylase</fullName>
    </submittedName>
</protein>
<keyword evidence="1" id="KW-0732">Signal</keyword>
<gene>
    <name evidence="2" type="ORF">GcM3_224014</name>
</gene>
<name>A0A420GQT8_9PEZI</name>
<evidence type="ECO:0000313" key="3">
    <source>
        <dbReference type="Proteomes" id="UP000283383"/>
    </source>
</evidence>
<evidence type="ECO:0000313" key="2">
    <source>
        <dbReference type="EMBL" id="RKF47550.1"/>
    </source>
</evidence>
<accession>A0A420GQT8</accession>
<comment type="caution">
    <text evidence="2">The sequence shown here is derived from an EMBL/GenBank/DDBJ whole genome shotgun (WGS) entry which is preliminary data.</text>
</comment>
<reference evidence="2 3" key="1">
    <citation type="journal article" date="2018" name="BMC Genomics">
        <title>Comparative genome analyses reveal sequence features reflecting distinct modes of host-adaptation between dicot and monocot powdery mildew.</title>
        <authorList>
            <person name="Wu Y."/>
            <person name="Ma X."/>
            <person name="Pan Z."/>
            <person name="Kale S.D."/>
            <person name="Song Y."/>
            <person name="King H."/>
            <person name="Zhang Q."/>
            <person name="Presley C."/>
            <person name="Deng X."/>
            <person name="Wei C.I."/>
            <person name="Xiao S."/>
        </authorList>
    </citation>
    <scope>NUCLEOTIDE SEQUENCE [LARGE SCALE GENOMIC DNA]</scope>
    <source>
        <strain evidence="2">UMSG3</strain>
    </source>
</reference>
<feature type="signal peptide" evidence="1">
    <location>
        <begin position="1"/>
        <end position="17"/>
    </location>
</feature>
<dbReference type="AlphaFoldDB" id="A0A420GQT8"/>
<dbReference type="Proteomes" id="UP000283383">
    <property type="component" value="Unassembled WGS sequence"/>
</dbReference>
<sequence>MKGEFFLFAALAANVCAHGNGVEGLPQLMGARKFLSAVKSRSLQLSVDNFIHKRDHVEEKRATSDGRCGPGIGSCTNCCSANG</sequence>
<keyword evidence="2" id="KW-0378">Hydrolase</keyword>
<organism evidence="2 3">
    <name type="scientific">Golovinomyces cichoracearum</name>
    <dbReference type="NCBI Taxonomy" id="62708"/>
    <lineage>
        <taxon>Eukaryota</taxon>
        <taxon>Fungi</taxon>
        <taxon>Dikarya</taxon>
        <taxon>Ascomycota</taxon>
        <taxon>Pezizomycotina</taxon>
        <taxon>Leotiomycetes</taxon>
        <taxon>Erysiphales</taxon>
        <taxon>Erysiphaceae</taxon>
        <taxon>Golovinomyces</taxon>
    </lineage>
</organism>
<dbReference type="GO" id="GO:0016787">
    <property type="term" value="F:hydrolase activity"/>
    <property type="evidence" value="ECO:0007669"/>
    <property type="project" value="UniProtKB-KW"/>
</dbReference>
<keyword evidence="3" id="KW-1185">Reference proteome</keyword>
<evidence type="ECO:0000256" key="1">
    <source>
        <dbReference type="SAM" id="SignalP"/>
    </source>
</evidence>
<dbReference type="EMBL" id="MCBQ01022428">
    <property type="protein sequence ID" value="RKF47550.1"/>
    <property type="molecule type" value="Genomic_DNA"/>
</dbReference>
<proteinExistence type="predicted"/>